<feature type="region of interest" description="Disordered" evidence="1">
    <location>
        <begin position="1"/>
        <end position="59"/>
    </location>
</feature>
<sequence>MTAPAQRSSERGPSPSKSAVVKTKLVGLAPLAETIPRDLDADPGGSDAERAEENDEGLEFEFLFHVD</sequence>
<keyword evidence="3" id="KW-1185">Reference proteome</keyword>
<accession>B4CWS7</accession>
<gene>
    <name evidence="2" type="ORF">CfE428DRAFT_1115</name>
</gene>
<comment type="caution">
    <text evidence="2">The sequence shown here is derived from an EMBL/GenBank/DDBJ whole genome shotgun (WGS) entry which is preliminary data.</text>
</comment>
<proteinExistence type="predicted"/>
<organism evidence="2 3">
    <name type="scientific">Chthoniobacter flavus Ellin428</name>
    <dbReference type="NCBI Taxonomy" id="497964"/>
    <lineage>
        <taxon>Bacteria</taxon>
        <taxon>Pseudomonadati</taxon>
        <taxon>Verrucomicrobiota</taxon>
        <taxon>Spartobacteria</taxon>
        <taxon>Chthoniobacterales</taxon>
        <taxon>Chthoniobacteraceae</taxon>
        <taxon>Chthoniobacter</taxon>
    </lineage>
</organism>
<evidence type="ECO:0000256" key="1">
    <source>
        <dbReference type="SAM" id="MobiDB-lite"/>
    </source>
</evidence>
<dbReference type="InParanoid" id="B4CWS7"/>
<feature type="compositionally biased region" description="Acidic residues" evidence="1">
    <location>
        <begin position="50"/>
        <end position="59"/>
    </location>
</feature>
<dbReference type="AlphaFoldDB" id="B4CWS7"/>
<name>B4CWS7_9BACT</name>
<protein>
    <submittedName>
        <fullName evidence="2">Uncharacterized protein</fullName>
    </submittedName>
</protein>
<evidence type="ECO:0000313" key="3">
    <source>
        <dbReference type="Proteomes" id="UP000005824"/>
    </source>
</evidence>
<reference evidence="2 3" key="1">
    <citation type="journal article" date="2011" name="J. Bacteriol.">
        <title>Genome sequence of Chthoniobacter flavus Ellin428, an aerobic heterotrophic soil bacterium.</title>
        <authorList>
            <person name="Kant R."/>
            <person name="van Passel M.W."/>
            <person name="Palva A."/>
            <person name="Lucas S."/>
            <person name="Lapidus A."/>
            <person name="Glavina Del Rio T."/>
            <person name="Dalin E."/>
            <person name="Tice H."/>
            <person name="Bruce D."/>
            <person name="Goodwin L."/>
            <person name="Pitluck S."/>
            <person name="Larimer F.W."/>
            <person name="Land M.L."/>
            <person name="Hauser L."/>
            <person name="Sangwan P."/>
            <person name="de Vos W.M."/>
            <person name="Janssen P.H."/>
            <person name="Smidt H."/>
        </authorList>
    </citation>
    <scope>NUCLEOTIDE SEQUENCE [LARGE SCALE GENOMIC DNA]</scope>
    <source>
        <strain evidence="2 3">Ellin428</strain>
    </source>
</reference>
<dbReference type="EMBL" id="ABVL01000002">
    <property type="protein sequence ID" value="EDY21869.1"/>
    <property type="molecule type" value="Genomic_DNA"/>
</dbReference>
<evidence type="ECO:0000313" key="2">
    <source>
        <dbReference type="EMBL" id="EDY21869.1"/>
    </source>
</evidence>
<dbReference type="Proteomes" id="UP000005824">
    <property type="component" value="Unassembled WGS sequence"/>
</dbReference>